<dbReference type="InterPro" id="IPR034804">
    <property type="entry name" value="SQR/QFR_C/D"/>
</dbReference>
<protein>
    <submittedName>
        <fullName evidence="2">Succinate:cytochrome c oxidoreductase subunit 4</fullName>
    </submittedName>
</protein>
<dbReference type="GeneID" id="22834660"/>
<evidence type="ECO:0000256" key="1">
    <source>
        <dbReference type="SAM" id="Phobius"/>
    </source>
</evidence>
<gene>
    <name evidence="2" type="primary">sdhD</name>
    <name evidence="2" type="ORF">Palm.palm.mt.29</name>
</gene>
<evidence type="ECO:0000313" key="2">
    <source>
        <dbReference type="EMBL" id="AHB62162.1"/>
    </source>
</evidence>
<dbReference type="Gene3D" id="1.20.1300.10">
    <property type="entry name" value="Fumarate reductase/succinate dehydrogenase, transmembrane subunit"/>
    <property type="match status" value="1"/>
</dbReference>
<keyword evidence="2" id="KW-0496">Mitochondrion</keyword>
<proteinExistence type="predicted"/>
<dbReference type="SUPFAM" id="SSF81343">
    <property type="entry name" value="Fumarate reductase respiratory complex transmembrane subunits"/>
    <property type="match status" value="1"/>
</dbReference>
<keyword evidence="1" id="KW-0812">Transmembrane</keyword>
<reference evidence="2" key="1">
    <citation type="submission" date="2013-09" db="EMBL/GenBank/DDBJ databases">
        <title>Complete mitochondrion genomes reveal florideophycean red algal diversity.</title>
        <authorList>
            <person name="Yang E.C."/>
            <person name="Kim K.M."/>
            <person name="Kim S.Y."/>
            <person name="Yoon H.S."/>
        </authorList>
    </citation>
    <scope>NUCLEOTIDE SEQUENCE</scope>
</reference>
<keyword evidence="1" id="KW-1133">Transmembrane helix</keyword>
<feature type="transmembrane region" description="Helical" evidence="1">
    <location>
        <begin position="63"/>
        <end position="84"/>
    </location>
</feature>
<dbReference type="EMBL" id="KF649305">
    <property type="protein sequence ID" value="AHB62162.1"/>
    <property type="molecule type" value="Genomic_DNA"/>
</dbReference>
<sequence>MQQVSVNFFNMWHTTRLSAFALIPGFLLDIEIIFLVVGFSFVHAKSGVESIICDYVHNQYTQLLFLVFLRLCFLEIIFCIVEFLL</sequence>
<feature type="transmembrane region" description="Helical" evidence="1">
    <location>
        <begin position="20"/>
        <end position="42"/>
    </location>
</feature>
<dbReference type="AlphaFoldDB" id="A0A0A7A7D7"/>
<dbReference type="GO" id="GO:0016020">
    <property type="term" value="C:membrane"/>
    <property type="evidence" value="ECO:0007669"/>
    <property type="project" value="InterPro"/>
</dbReference>
<organism evidence="2">
    <name type="scientific">Palmaria palmata</name>
    <name type="common">Dulse</name>
    <name type="synonym">Rhodymenia palmata</name>
    <dbReference type="NCBI Taxonomy" id="2822"/>
    <lineage>
        <taxon>Eukaryota</taxon>
        <taxon>Rhodophyta</taxon>
        <taxon>Florideophyceae</taxon>
        <taxon>Nemaliophycidae</taxon>
        <taxon>Palmariales</taxon>
        <taxon>Palmariaceae</taxon>
        <taxon>Palmaria</taxon>
    </lineage>
</organism>
<name>A0A0A7A7D7_PALPL</name>
<accession>A0A0A7A7D7</accession>
<geneLocation type="mitochondrion" evidence="2"/>
<dbReference type="RefSeq" id="YP_009114099.1">
    <property type="nucleotide sequence ID" value="NC_026056.1"/>
</dbReference>
<keyword evidence="1" id="KW-0472">Membrane</keyword>